<dbReference type="RefSeq" id="WP_025746466.1">
    <property type="nucleotide sequence ID" value="NZ_FOXR01000006.1"/>
</dbReference>
<dbReference type="EMBL" id="FOXR01000006">
    <property type="protein sequence ID" value="SFP90336.1"/>
    <property type="molecule type" value="Genomic_DNA"/>
</dbReference>
<dbReference type="Proteomes" id="UP000198577">
    <property type="component" value="Unassembled WGS sequence"/>
</dbReference>
<feature type="transmembrane region" description="Helical" evidence="1">
    <location>
        <begin position="40"/>
        <end position="67"/>
    </location>
</feature>
<dbReference type="PANTHER" id="PTHR40044:SF1">
    <property type="entry name" value="INTEGRAL MEMBRANE PROTEIN"/>
    <property type="match status" value="1"/>
</dbReference>
<feature type="transmembrane region" description="Helical" evidence="1">
    <location>
        <begin position="6"/>
        <end position="28"/>
    </location>
</feature>
<proteinExistence type="predicted"/>
<dbReference type="Pfam" id="PF06177">
    <property type="entry name" value="QueT"/>
    <property type="match status" value="1"/>
</dbReference>
<dbReference type="STRING" id="937334.SAMN05444406_10634"/>
<evidence type="ECO:0000313" key="3">
    <source>
        <dbReference type="Proteomes" id="UP000198577"/>
    </source>
</evidence>
<feature type="transmembrane region" description="Helical" evidence="1">
    <location>
        <begin position="98"/>
        <end position="117"/>
    </location>
</feature>
<reference evidence="2 3" key="1">
    <citation type="submission" date="2016-10" db="EMBL/GenBank/DDBJ databases">
        <authorList>
            <person name="de Groot N.N."/>
        </authorList>
    </citation>
    <scope>NUCLEOTIDE SEQUENCE [LARGE SCALE GENOMIC DNA]</scope>
    <source>
        <strain evidence="2 3">DSM 20678</strain>
    </source>
</reference>
<name>A0A1I5U6V5_9FIRM</name>
<evidence type="ECO:0000313" key="2">
    <source>
        <dbReference type="EMBL" id="SFP90336.1"/>
    </source>
</evidence>
<organism evidence="2 3">
    <name type="scientific">Caldicoprobacter faecalis</name>
    <dbReference type="NCBI Taxonomy" id="937334"/>
    <lineage>
        <taxon>Bacteria</taxon>
        <taxon>Bacillati</taxon>
        <taxon>Bacillota</taxon>
        <taxon>Clostridia</taxon>
        <taxon>Caldicoprobacterales</taxon>
        <taxon>Caldicoprobacteraceae</taxon>
        <taxon>Caldicoprobacter</taxon>
    </lineage>
</organism>
<dbReference type="PANTHER" id="PTHR40044">
    <property type="entry name" value="INTEGRAL MEMBRANE PROTEIN-RELATED"/>
    <property type="match status" value="1"/>
</dbReference>
<feature type="transmembrane region" description="Helical" evidence="1">
    <location>
        <begin position="123"/>
        <end position="149"/>
    </location>
</feature>
<dbReference type="OrthoDB" id="9786793at2"/>
<gene>
    <name evidence="2" type="ORF">SAMN05444406_10634</name>
</gene>
<accession>A0A1I5U6V5</accession>
<dbReference type="AlphaFoldDB" id="A0A1I5U6V5"/>
<keyword evidence="1" id="KW-0812">Transmembrane</keyword>
<sequence>MKGFKISTRFIARAAVIAAVYTVLTMALQSISFGPIQFRIAEALTVLPFADAAAIPGVALGCLFANLGSPLGLVDILGGSSITLISAYLTYKAPNRYVALLPPIVLNAIGVPIYLAPAVGQPYWLVAVQVGMGQLVVIAVLGLPILSLYERIISRFPIKD</sequence>
<feature type="transmembrane region" description="Helical" evidence="1">
    <location>
        <begin position="73"/>
        <end position="91"/>
    </location>
</feature>
<keyword evidence="3" id="KW-1185">Reference proteome</keyword>
<evidence type="ECO:0000256" key="1">
    <source>
        <dbReference type="SAM" id="Phobius"/>
    </source>
</evidence>
<keyword evidence="1" id="KW-1133">Transmembrane helix</keyword>
<dbReference type="InterPro" id="IPR010387">
    <property type="entry name" value="QueT"/>
</dbReference>
<dbReference type="PIRSF" id="PIRSF031501">
    <property type="entry name" value="QueT"/>
    <property type="match status" value="1"/>
</dbReference>
<protein>
    <submittedName>
        <fullName evidence="2">Uncharacterized membrane protein</fullName>
    </submittedName>
</protein>
<keyword evidence="1" id="KW-0472">Membrane</keyword>